<dbReference type="GO" id="GO:0050660">
    <property type="term" value="F:flavin adenine dinucleotide binding"/>
    <property type="evidence" value="ECO:0007669"/>
    <property type="project" value="TreeGrafter"/>
</dbReference>
<dbReference type="AlphaFoldDB" id="A0A346XTQ7"/>
<dbReference type="InterPro" id="IPR036188">
    <property type="entry name" value="FAD/NAD-bd_sf"/>
</dbReference>
<feature type="domain" description="FAD/NAD(P)-binding" evidence="6">
    <location>
        <begin position="4"/>
        <end position="333"/>
    </location>
</feature>
<organism evidence="7 8">
    <name type="scientific">Euzebya pacifica</name>
    <dbReference type="NCBI Taxonomy" id="1608957"/>
    <lineage>
        <taxon>Bacteria</taxon>
        <taxon>Bacillati</taxon>
        <taxon>Actinomycetota</taxon>
        <taxon>Nitriliruptoria</taxon>
        <taxon>Euzebyales</taxon>
    </lineage>
</organism>
<dbReference type="GO" id="GO:0003955">
    <property type="term" value="F:NAD(P)H dehydrogenase (quinone) activity"/>
    <property type="evidence" value="ECO:0007669"/>
    <property type="project" value="TreeGrafter"/>
</dbReference>
<evidence type="ECO:0000256" key="1">
    <source>
        <dbReference type="ARBA" id="ARBA00007532"/>
    </source>
</evidence>
<name>A0A346XTQ7_9ACTN</name>
<keyword evidence="3 4" id="KW-0274">FAD</keyword>
<accession>A0A346XTQ7</accession>
<keyword evidence="8" id="KW-1185">Reference proteome</keyword>
<dbReference type="PANTHER" id="PTHR43014:SF1">
    <property type="entry name" value="NAD(P)H DEHYDROGENASE (QUINONE)"/>
    <property type="match status" value="1"/>
</dbReference>
<feature type="binding site" evidence="4">
    <location>
        <begin position="185"/>
        <end position="192"/>
    </location>
    <ligand>
        <name>NAD(+)</name>
        <dbReference type="ChEBI" id="CHEBI:57540"/>
    </ligand>
</feature>
<feature type="domain" description="Pyridine nucleotide-disulphide oxidoreductase dimerisation" evidence="5">
    <location>
        <begin position="353"/>
        <end position="461"/>
    </location>
</feature>
<evidence type="ECO:0000256" key="3">
    <source>
        <dbReference type="ARBA" id="ARBA00022827"/>
    </source>
</evidence>
<feature type="binding site" evidence="4">
    <location>
        <position position="318"/>
    </location>
    <ligand>
        <name>FAD</name>
        <dbReference type="ChEBI" id="CHEBI:57692"/>
    </ligand>
</feature>
<feature type="binding site" evidence="4">
    <location>
        <position position="49"/>
    </location>
    <ligand>
        <name>FAD</name>
        <dbReference type="ChEBI" id="CHEBI:57692"/>
    </ligand>
</feature>
<dbReference type="PRINTS" id="PR00411">
    <property type="entry name" value="PNDRDTASEI"/>
</dbReference>
<evidence type="ECO:0000313" key="7">
    <source>
        <dbReference type="EMBL" id="AXV05604.1"/>
    </source>
</evidence>
<dbReference type="InterPro" id="IPR001100">
    <property type="entry name" value="Pyr_nuc-diS_OxRdtase"/>
</dbReference>
<dbReference type="Gene3D" id="3.50.50.60">
    <property type="entry name" value="FAD/NAD(P)-binding domain"/>
    <property type="match status" value="2"/>
</dbReference>
<dbReference type="RefSeq" id="WP_114590390.1">
    <property type="nucleotide sequence ID" value="NZ_CAXIBR010000006.1"/>
</dbReference>
<dbReference type="OrthoDB" id="4678789at2"/>
<dbReference type="SUPFAM" id="SSF51905">
    <property type="entry name" value="FAD/NAD(P)-binding domain"/>
    <property type="match status" value="1"/>
</dbReference>
<dbReference type="InterPro" id="IPR016156">
    <property type="entry name" value="FAD/NAD-linked_Rdtase_dimer_sf"/>
</dbReference>
<sequence>MQQRIVILGGGPGGYEAALVAAEQGADVTVVSREGLGGNSVLWDCVPSKAMIVSSVAMGSMQTASRLGVHLEGGVDLSGRARADIAAVMDRVRLLGLDQSADIESKVEAAGATILRGEGRLAGPETVEVETEGGGVEVLHADAILVATGSHPRRLPFSTPDGKRVFTSRELFALQEPPERLIVVGSGVTGAEYAQAFAKFGVDVHLVSSRDMILPSEDPDAAAVLEGEFERWGMTIHRRRRAYDMEVDEGGVRVKIGDKDGGQEEWIEASHALYCVGMIPNSRRMGLEAAGVLTRPDGAIPVDAVSRTNVRTVYAAGDVTGGIMLASVAAMQGRNAMYHALGMAVAPLRWDAVAACVFTSPQVATVGMQGPDDDAANGPVDTIRLDFAGNPRAKMEEATVGFVKIHARKGSGTVLGATVVAPNASDLITPLSVAVHNRLTVGQVAQAFTIYPSMGGSTAEAARQLMGLATAAAQ</sequence>
<dbReference type="SUPFAM" id="SSF55424">
    <property type="entry name" value="FAD/NAD-linked reductases, dimerisation (C-terminal) domain"/>
    <property type="match status" value="1"/>
</dbReference>
<evidence type="ECO:0000259" key="6">
    <source>
        <dbReference type="Pfam" id="PF07992"/>
    </source>
</evidence>
<dbReference type="InterPro" id="IPR023753">
    <property type="entry name" value="FAD/NAD-binding_dom"/>
</dbReference>
<evidence type="ECO:0000313" key="8">
    <source>
        <dbReference type="Proteomes" id="UP000264006"/>
    </source>
</evidence>
<keyword evidence="2" id="KW-0285">Flavoprotein</keyword>
<dbReference type="InterPro" id="IPR004099">
    <property type="entry name" value="Pyr_nucl-diS_OxRdtase_dimer"/>
</dbReference>
<dbReference type="NCBIfam" id="NF005883">
    <property type="entry name" value="PRK07845.1"/>
    <property type="match status" value="1"/>
</dbReference>
<dbReference type="Pfam" id="PF07992">
    <property type="entry name" value="Pyr_redox_2"/>
    <property type="match status" value="1"/>
</dbReference>
<keyword evidence="4" id="KW-0547">Nucleotide-binding</keyword>
<dbReference type="KEGG" id="euz:DVS28_a0903"/>
<dbReference type="PIRSF" id="PIRSF000350">
    <property type="entry name" value="Mercury_reductase_MerA"/>
    <property type="match status" value="1"/>
</dbReference>
<keyword evidence="4" id="KW-0520">NAD</keyword>
<proteinExistence type="inferred from homology"/>
<feature type="binding site" evidence="4">
    <location>
        <begin position="148"/>
        <end position="150"/>
    </location>
    <ligand>
        <name>FAD</name>
        <dbReference type="ChEBI" id="CHEBI:57692"/>
    </ligand>
</feature>
<dbReference type="EMBL" id="CP031165">
    <property type="protein sequence ID" value="AXV05604.1"/>
    <property type="molecule type" value="Genomic_DNA"/>
</dbReference>
<protein>
    <submittedName>
        <fullName evidence="7">Dihydrolipoamide dehydrogenase</fullName>
    </submittedName>
</protein>
<comment type="similarity">
    <text evidence="1">Belongs to the class-I pyridine nucleotide-disulfide oxidoreductase family.</text>
</comment>
<dbReference type="Pfam" id="PF02852">
    <property type="entry name" value="Pyr_redox_dim"/>
    <property type="match status" value="1"/>
</dbReference>
<gene>
    <name evidence="7" type="ORF">DVS28_a0903</name>
</gene>
<evidence type="ECO:0000259" key="5">
    <source>
        <dbReference type="Pfam" id="PF02852"/>
    </source>
</evidence>
<dbReference type="PANTHER" id="PTHR43014">
    <property type="entry name" value="MERCURIC REDUCTASE"/>
    <property type="match status" value="1"/>
</dbReference>
<feature type="binding site" evidence="4">
    <location>
        <position position="119"/>
    </location>
    <ligand>
        <name>FAD</name>
        <dbReference type="ChEBI" id="CHEBI:57692"/>
    </ligand>
</feature>
<dbReference type="Gene3D" id="3.30.390.30">
    <property type="match status" value="1"/>
</dbReference>
<dbReference type="Proteomes" id="UP000264006">
    <property type="component" value="Chromosome"/>
</dbReference>
<feature type="binding site" evidence="4">
    <location>
        <position position="277"/>
    </location>
    <ligand>
        <name>NAD(+)</name>
        <dbReference type="ChEBI" id="CHEBI:57540"/>
    </ligand>
</feature>
<dbReference type="PRINTS" id="PR00368">
    <property type="entry name" value="FADPNR"/>
</dbReference>
<reference evidence="7 8" key="1">
    <citation type="submission" date="2018-09" db="EMBL/GenBank/DDBJ databases">
        <title>Complete genome sequence of Euzebya sp. DY32-46 isolated from seawater of Pacific Ocean.</title>
        <authorList>
            <person name="Xu L."/>
            <person name="Wu Y.-H."/>
            <person name="Xu X.-W."/>
        </authorList>
    </citation>
    <scope>NUCLEOTIDE SEQUENCE [LARGE SCALE GENOMIC DNA]</scope>
    <source>
        <strain evidence="7 8">DY32-46</strain>
    </source>
</reference>
<evidence type="ECO:0000256" key="2">
    <source>
        <dbReference type="ARBA" id="ARBA00022630"/>
    </source>
</evidence>
<comment type="cofactor">
    <cofactor evidence="4">
        <name>FAD</name>
        <dbReference type="ChEBI" id="CHEBI:57692"/>
    </cofactor>
    <text evidence="4">Binds 1 FAD per subunit.</text>
</comment>
<evidence type="ECO:0000256" key="4">
    <source>
        <dbReference type="PIRSR" id="PIRSR000350-3"/>
    </source>
</evidence>